<accession>A0ACC3S9A6</accession>
<gene>
    <name evidence="1" type="primary">RAD7</name>
    <name evidence="1" type="ORF">M8818_006578</name>
</gene>
<keyword evidence="1" id="KW-0238">DNA-binding</keyword>
<dbReference type="EMBL" id="JAMKPW020000040">
    <property type="protein sequence ID" value="KAK8198711.1"/>
    <property type="molecule type" value="Genomic_DNA"/>
</dbReference>
<proteinExistence type="predicted"/>
<organism evidence="1 2">
    <name type="scientific">Zalaria obscura</name>
    <dbReference type="NCBI Taxonomy" id="2024903"/>
    <lineage>
        <taxon>Eukaryota</taxon>
        <taxon>Fungi</taxon>
        <taxon>Dikarya</taxon>
        <taxon>Ascomycota</taxon>
        <taxon>Pezizomycotina</taxon>
        <taxon>Dothideomycetes</taxon>
        <taxon>Dothideomycetidae</taxon>
        <taxon>Dothideales</taxon>
        <taxon>Zalariaceae</taxon>
        <taxon>Zalaria</taxon>
    </lineage>
</organism>
<sequence length="624" mass="68943">MSGRRGGNRIRGPQSALTDFLAANNISAQQIRDDYERRRRESEQDAQAAGEGSSTAVQDDAEEVAAAVAAAEEAAEAAAENTRKRKRNEKEAIEKIKKGKAKKQKKGKKADSDDEDGDYDDGLGKEMYSKSRPAPGQFEHCEICNKRFTVTPYSKDGPDGGLVCTPCGKELAKDAKAEKKAVAKKPAGRKRRKIESDRLDGVLHNGSKTLQQLCIEKVAKHHDDIEEFGDMPQSILDRLGEIFAKKRVLNPRTLKLFLRPDLDGVAVHDAAYLEVEDYEQMFAVSPHVRKVVLRNACQLKDAGVEYMLEKCDNLEYIQLYAANLVTEEAWYKLFQRYNEKLKAVKLQWLDAAFEDEAVEEMVRSCPNLERVKFKLCRRLGQDTLAHLSQLKHLKHLSLQIKNPVESDALISVIQSVGHNLQTLSLETFLDADDAVLQSIHDNCTNLSKLRFTENDTATDAGFTALFTDWKNPPLTFVDANSTRDVDNNNPHGPDDPIGLASNGFKALMAHSGSTLQHLDIASCRHISGSAFIDVFNGSTIYPALETLNLSFCNVVDQHIVAGIFKSCPALKKITAFGCFYVLDVVVPRGVALIGVPKAQDAIEQIGVGVDVEGALGLMREIAAF</sequence>
<keyword evidence="2" id="KW-1185">Reference proteome</keyword>
<dbReference type="Proteomes" id="UP001320706">
    <property type="component" value="Unassembled WGS sequence"/>
</dbReference>
<protein>
    <submittedName>
        <fullName evidence="1">UV-damaged DNA-binding protein rad7</fullName>
    </submittedName>
</protein>
<name>A0ACC3S9A6_9PEZI</name>
<comment type="caution">
    <text evidence="1">The sequence shown here is derived from an EMBL/GenBank/DDBJ whole genome shotgun (WGS) entry which is preliminary data.</text>
</comment>
<reference evidence="1" key="1">
    <citation type="submission" date="2024-02" db="EMBL/GenBank/DDBJ databases">
        <title>Metagenome Assembled Genome of Zalaria obscura JY119.</title>
        <authorList>
            <person name="Vighnesh L."/>
            <person name="Jagadeeshwari U."/>
            <person name="Venkata Ramana C."/>
            <person name="Sasikala C."/>
        </authorList>
    </citation>
    <scope>NUCLEOTIDE SEQUENCE</scope>
    <source>
        <strain evidence="1">JY119</strain>
    </source>
</reference>
<evidence type="ECO:0000313" key="1">
    <source>
        <dbReference type="EMBL" id="KAK8198711.1"/>
    </source>
</evidence>
<evidence type="ECO:0000313" key="2">
    <source>
        <dbReference type="Proteomes" id="UP001320706"/>
    </source>
</evidence>